<dbReference type="Pfam" id="PF00045">
    <property type="entry name" value="Hemopexin"/>
    <property type="match status" value="1"/>
</dbReference>
<reference evidence="1" key="1">
    <citation type="submission" date="2020-11" db="EMBL/GenBank/DDBJ databases">
        <authorList>
            <person name="Tran Van P."/>
        </authorList>
    </citation>
    <scope>NUCLEOTIDE SEQUENCE</scope>
</reference>
<sequence>MEGRRPDSTGKIMDTLGTSRKCWNKNRITPPFSPWSCALEKGHGTSAPKRAEGNQYWVYDGDDFVQGSPRSITDYGFPHDLNKIDAVMIWKKNGKTFFYADWRNFYSSSSSNVSTSAGRLCLSSSQNFSLSHTSLVHFSSILVNLSKLFSVTRLQSTSLPFLSISPNFPLSHTGDKYWRFNETEHLMDVGYPHNITRWRGVPSNLDAAMTWADGTLHLRISSVAQLGYLG</sequence>
<gene>
    <name evidence="1" type="ORF">TMSB3V08_LOCUS10648</name>
</gene>
<organism evidence="1">
    <name type="scientific">Timema monikensis</name>
    <dbReference type="NCBI Taxonomy" id="170555"/>
    <lineage>
        <taxon>Eukaryota</taxon>
        <taxon>Metazoa</taxon>
        <taxon>Ecdysozoa</taxon>
        <taxon>Arthropoda</taxon>
        <taxon>Hexapoda</taxon>
        <taxon>Insecta</taxon>
        <taxon>Pterygota</taxon>
        <taxon>Neoptera</taxon>
        <taxon>Polyneoptera</taxon>
        <taxon>Phasmatodea</taxon>
        <taxon>Timematodea</taxon>
        <taxon>Timematoidea</taxon>
        <taxon>Timematidae</taxon>
        <taxon>Timema</taxon>
    </lineage>
</organism>
<dbReference type="EMBL" id="OB796999">
    <property type="protein sequence ID" value="CAD7433985.1"/>
    <property type="molecule type" value="Genomic_DNA"/>
</dbReference>
<dbReference type="AlphaFoldDB" id="A0A7R9EJA2"/>
<dbReference type="SUPFAM" id="SSF50923">
    <property type="entry name" value="Hemopexin-like domain"/>
    <property type="match status" value="2"/>
</dbReference>
<accession>A0A7R9EJA2</accession>
<dbReference type="InterPro" id="IPR036375">
    <property type="entry name" value="Hemopexin-like_dom_sf"/>
</dbReference>
<dbReference type="InterPro" id="IPR018487">
    <property type="entry name" value="Hemopexin-like_repeat"/>
</dbReference>
<name>A0A7R9EJA2_9NEOP</name>
<evidence type="ECO:0000313" key="1">
    <source>
        <dbReference type="EMBL" id="CAD7433985.1"/>
    </source>
</evidence>
<proteinExistence type="predicted"/>
<protein>
    <submittedName>
        <fullName evidence="1">Uncharacterized protein</fullName>
    </submittedName>
</protein>
<dbReference type="Gene3D" id="2.110.10.10">
    <property type="entry name" value="Hemopexin-like domain"/>
    <property type="match status" value="2"/>
</dbReference>